<dbReference type="Proteomes" id="UP000095621">
    <property type="component" value="Unassembled WGS sequence"/>
</dbReference>
<keyword evidence="3" id="KW-0324">Glycolysis</keyword>
<feature type="site" description="Transition state stabilizer" evidence="7">
    <location>
        <position position="149"/>
    </location>
</feature>
<evidence type="ECO:0000313" key="8">
    <source>
        <dbReference type="EMBL" id="CUQ78628.1"/>
    </source>
</evidence>
<dbReference type="GO" id="GO:0016787">
    <property type="term" value="F:hydrolase activity"/>
    <property type="evidence" value="ECO:0007669"/>
    <property type="project" value="UniProtKB-KW"/>
</dbReference>
<keyword evidence="4" id="KW-0413">Isomerase</keyword>
<evidence type="ECO:0000256" key="1">
    <source>
        <dbReference type="ARBA" id="ARBA00006717"/>
    </source>
</evidence>
<gene>
    <name evidence="8" type="primary">cobC_2</name>
    <name evidence="8" type="ORF">ERS852490_02276</name>
</gene>
<dbReference type="SMART" id="SM00855">
    <property type="entry name" value="PGAM"/>
    <property type="match status" value="1"/>
</dbReference>
<reference evidence="8 9" key="1">
    <citation type="submission" date="2015-09" db="EMBL/GenBank/DDBJ databases">
        <authorList>
            <consortium name="Pathogen Informatics"/>
        </authorList>
    </citation>
    <scope>NUCLEOTIDE SEQUENCE [LARGE SCALE GENOMIC DNA]</scope>
    <source>
        <strain evidence="8 9">2789STDY5834875</strain>
    </source>
</reference>
<dbReference type="PANTHER" id="PTHR11931">
    <property type="entry name" value="PHOSPHOGLYCERATE MUTASE"/>
    <property type="match status" value="1"/>
</dbReference>
<name>A0A174Z376_9FIRM</name>
<evidence type="ECO:0000256" key="6">
    <source>
        <dbReference type="PIRSR" id="PIRSR613078-2"/>
    </source>
</evidence>
<dbReference type="PIRSF" id="PIRSF000709">
    <property type="entry name" value="6PFK_2-Ptase"/>
    <property type="match status" value="1"/>
</dbReference>
<feature type="binding site" evidence="6">
    <location>
        <begin position="6"/>
        <end position="13"/>
    </location>
    <ligand>
        <name>substrate</name>
    </ligand>
</feature>
<keyword evidence="8" id="KW-0378">Hydrolase</keyword>
<feature type="binding site" evidence="6">
    <location>
        <position position="56"/>
    </location>
    <ligand>
        <name>substrate</name>
    </ligand>
</feature>
<dbReference type="OrthoDB" id="9781415at2"/>
<dbReference type="CDD" id="cd07067">
    <property type="entry name" value="HP_PGM_like"/>
    <property type="match status" value="1"/>
</dbReference>
<proteinExistence type="inferred from homology"/>
<sequence>MLYIMRHGRTDWNVRHKLQGRTDIPLNDEGRMMAAEAGKQYSDIHFDICYSSPLERAKETAEIFLKGRNVPVYTDDRLVEMGFGVYEGIENSFAIDDCPINTLFKKPEKYVTVEGGESFEELFARTGKFIDNVVMPQVNSGKDILIVGHGAMNCSIIAKFRGTPLDKFWDGMTDNCQVVKLI</sequence>
<comment type="similarity">
    <text evidence="1">Belongs to the phosphoglycerate mutase family. BPG-dependent PGAM subfamily.</text>
</comment>
<dbReference type="Pfam" id="PF00300">
    <property type="entry name" value="His_Phos_1"/>
    <property type="match status" value="1"/>
</dbReference>
<evidence type="ECO:0000256" key="2">
    <source>
        <dbReference type="ARBA" id="ARBA00012028"/>
    </source>
</evidence>
<dbReference type="InterPro" id="IPR029033">
    <property type="entry name" value="His_PPase_superfam"/>
</dbReference>
<accession>A0A174Z376</accession>
<evidence type="ECO:0000256" key="4">
    <source>
        <dbReference type="ARBA" id="ARBA00023235"/>
    </source>
</evidence>
<evidence type="ECO:0000256" key="7">
    <source>
        <dbReference type="PIRSR" id="PIRSR613078-3"/>
    </source>
</evidence>
<feature type="active site" description="Tele-phosphohistidine intermediate" evidence="5">
    <location>
        <position position="7"/>
    </location>
</feature>
<dbReference type="GO" id="GO:0004619">
    <property type="term" value="F:phosphoglycerate mutase activity"/>
    <property type="evidence" value="ECO:0007669"/>
    <property type="project" value="UniProtKB-EC"/>
</dbReference>
<feature type="active site" description="Proton donor/acceptor" evidence="5">
    <location>
        <position position="80"/>
    </location>
</feature>
<evidence type="ECO:0000313" key="9">
    <source>
        <dbReference type="Proteomes" id="UP000095621"/>
    </source>
</evidence>
<dbReference type="EC" id="5.4.2.11" evidence="2"/>
<dbReference type="RefSeq" id="WP_055216122.1">
    <property type="nucleotide sequence ID" value="NZ_CZBU01000005.1"/>
</dbReference>
<dbReference type="Gene3D" id="3.40.50.1240">
    <property type="entry name" value="Phosphoglycerate mutase-like"/>
    <property type="match status" value="1"/>
</dbReference>
<organism evidence="8 9">
    <name type="scientific">Lachnospira eligens</name>
    <dbReference type="NCBI Taxonomy" id="39485"/>
    <lineage>
        <taxon>Bacteria</taxon>
        <taxon>Bacillati</taxon>
        <taxon>Bacillota</taxon>
        <taxon>Clostridia</taxon>
        <taxon>Lachnospirales</taxon>
        <taxon>Lachnospiraceae</taxon>
        <taxon>Lachnospira</taxon>
    </lineage>
</organism>
<dbReference type="AlphaFoldDB" id="A0A174Z376"/>
<dbReference type="SUPFAM" id="SSF53254">
    <property type="entry name" value="Phosphoglycerate mutase-like"/>
    <property type="match status" value="1"/>
</dbReference>
<evidence type="ECO:0000256" key="3">
    <source>
        <dbReference type="ARBA" id="ARBA00023152"/>
    </source>
</evidence>
<evidence type="ECO:0000256" key="5">
    <source>
        <dbReference type="PIRSR" id="PIRSR613078-1"/>
    </source>
</evidence>
<protein>
    <recommendedName>
        <fullName evidence="2">phosphoglycerate mutase (2,3-diphosphoglycerate-dependent)</fullName>
        <ecNumber evidence="2">5.4.2.11</ecNumber>
    </recommendedName>
</protein>
<dbReference type="InterPro" id="IPR005952">
    <property type="entry name" value="Phosphogly_mut1"/>
</dbReference>
<dbReference type="EMBL" id="CZBU01000005">
    <property type="protein sequence ID" value="CUQ78628.1"/>
    <property type="molecule type" value="Genomic_DNA"/>
</dbReference>
<dbReference type="InterPro" id="IPR013078">
    <property type="entry name" value="His_Pase_superF_clade-1"/>
</dbReference>
<dbReference type="GO" id="GO:0006096">
    <property type="term" value="P:glycolytic process"/>
    <property type="evidence" value="ECO:0007669"/>
    <property type="project" value="UniProtKB-KW"/>
</dbReference>